<dbReference type="EMBL" id="LT635768">
    <property type="protein sequence ID" value="SGZ57211.1"/>
    <property type="molecule type" value="Genomic_DNA"/>
</dbReference>
<keyword evidence="2" id="KW-0677">Repeat</keyword>
<accession>A0A1L0C132</accession>
<dbReference type="InterPro" id="IPR003591">
    <property type="entry name" value="Leu-rich_rpt_typical-subtyp"/>
</dbReference>
<evidence type="ECO:0000256" key="1">
    <source>
        <dbReference type="ARBA" id="ARBA00022614"/>
    </source>
</evidence>
<dbReference type="Proteomes" id="UP000182259">
    <property type="component" value="Chromosome V"/>
</dbReference>
<dbReference type="Pfam" id="PF13855">
    <property type="entry name" value="LRR_8"/>
    <property type="match status" value="2"/>
</dbReference>
<sequence length="1278" mass="146695">MSDTLVHIFPLDVIDNVLLFLSKKALKTFLQGLTEHSILRELVLSRIYEVFEVYKLDQLVEAASLHAPVGMMGLQARDDYLTFFIENPSFVSNVSDVYLLLGCFHDYKKWREIPFRSISCLFLKLCECFNPSDVPHNLKLIVLYAYQSNQMELKGWPPSLTCMTVENHTNLKLIDLPRNLKELSCLDLGGLWDLLPPKLETFRLLNMKPFASNQLLLPESLQELLISRCLASDTEELMSRLPNRLKRLNFHLCKPVSLHLYSFPESLEVLLIRCCCVTEIEMIVAILPVKLKNFQLRYHFSSKLASLQFPDSLKVLNLSECGIESLEGIIFPKCLVELELECNKINLLQNLKFPESLMVLNLRWNKIMKVESCEFPESLTVLNLDYNEITTIDSCEFPESLTVLNLEHNRITTIDSCKFPECLTVLNLDENKITMLDCCEFPESLRVLNLEENKVRSLKCDFPGLRKLYASNSCLTSLDGVQFPKLEVLDISTESTPSIRSMRNVKFPSTLRILRASGHCVSDFRQTSLPASLRELAIKVRGKPLRLSFPPKLRVLELTFLKKSKVALLNLPETLEDLTLLNGTYTEFDWKLPHLRKLDLDFRGRVKIPPSVNNLTIVLPQDKKWREHWRNIMLTHELKYLWINEYIFQKDLDGDMFKFIENRALTTLLRGLPEESELRPFVLSRLYKTLEVFRLEQLVEAANLNAPVETLYLRGENDYVTFFEQNPGFVSLISDVHLWLDCFHDYEKYSKMEFRSIHLNLELAANLNLSEAPRNLKLIHIAYGGSDPIKMKEWLPSLTCFKVSCHANLRLIDLPEDLKELSCEDLYSLWGLLPPRLEKLELILMESLSSNLTFFPESLKELLIKHCTGFTIGKLLTRLPVTLKKLRLKHITRFSSNEILLPESLEELLIRNCSISNMESLTSRLPSSLKKLDLILTEPSFSNQNLFPSALRELIIGCISDIEDTVARLPASLKKLTLELDIGSKLASLEFPDSLEVLNLSYCEIESLEGFKFPNCLVEFNLGWNNIKELKKSKFPESLTVLNLERNEITTIDSCAFPQSLMVLNLERNNFSSLNCEFPKLRELYASENSLIALDGATFPELEVLDISNYPSGEIRSMMNVKFPSSLKVLKAVGQCIRDYPQTILPLGLEELEINVCEKAHRLLFPPKLKCLNLTLPNTANSEFSLLNLPATLIKLEITNGICTEFDWRLPHLEELNLNYFQGRLRVPPSVKTLFIYVEDAEQLKSIVVTNKLGYCRINSSSGTFNEAITDLIELQRS</sequence>
<evidence type="ECO:0000313" key="4">
    <source>
        <dbReference type="Proteomes" id="UP000182259"/>
    </source>
</evidence>
<keyword evidence="1" id="KW-0433">Leucine-rich repeat</keyword>
<gene>
    <name evidence="3" type="ORF">SAMEA4029009_CIC11G00000001678</name>
</gene>
<dbReference type="PROSITE" id="PS51450">
    <property type="entry name" value="LRR"/>
    <property type="match status" value="5"/>
</dbReference>
<evidence type="ECO:0000313" key="3">
    <source>
        <dbReference type="EMBL" id="SGZ57211.1"/>
    </source>
</evidence>
<protein>
    <submittedName>
        <fullName evidence="3">CIC11C00000001678</fullName>
    </submittedName>
</protein>
<dbReference type="InterPro" id="IPR032675">
    <property type="entry name" value="LRR_dom_sf"/>
</dbReference>
<dbReference type="InterPro" id="IPR051251">
    <property type="entry name" value="STK_FNIP-Repeat"/>
</dbReference>
<evidence type="ECO:0000256" key="2">
    <source>
        <dbReference type="ARBA" id="ARBA00022737"/>
    </source>
</evidence>
<dbReference type="PANTHER" id="PTHR32134">
    <property type="entry name" value="FNIP REPEAT-CONTAINING PROTEIN"/>
    <property type="match status" value="1"/>
</dbReference>
<dbReference type="SMART" id="SM00364">
    <property type="entry name" value="LRR_BAC"/>
    <property type="match status" value="8"/>
</dbReference>
<organism evidence="3 4">
    <name type="scientific">Sungouiella intermedia</name>
    <dbReference type="NCBI Taxonomy" id="45354"/>
    <lineage>
        <taxon>Eukaryota</taxon>
        <taxon>Fungi</taxon>
        <taxon>Dikarya</taxon>
        <taxon>Ascomycota</taxon>
        <taxon>Saccharomycotina</taxon>
        <taxon>Pichiomycetes</taxon>
        <taxon>Metschnikowiaceae</taxon>
        <taxon>Sungouiella</taxon>
    </lineage>
</organism>
<proteinExistence type="predicted"/>
<dbReference type="AlphaFoldDB" id="A0A1L0C132"/>
<name>A0A1L0C132_9ASCO</name>
<dbReference type="InterPro" id="IPR001611">
    <property type="entry name" value="Leu-rich_rpt"/>
</dbReference>
<dbReference type="SMART" id="SM00369">
    <property type="entry name" value="LRR_TYP"/>
    <property type="match status" value="4"/>
</dbReference>
<dbReference type="Gene3D" id="3.80.10.10">
    <property type="entry name" value="Ribonuclease Inhibitor"/>
    <property type="match status" value="3"/>
</dbReference>
<dbReference type="SUPFAM" id="SSF52058">
    <property type="entry name" value="L domain-like"/>
    <property type="match status" value="3"/>
</dbReference>
<dbReference type="PANTHER" id="PTHR32134:SF169">
    <property type="entry name" value="FNIP REPEAT-CONTAINING PROTEIN-RELATED"/>
    <property type="match status" value="1"/>
</dbReference>
<reference evidence="3 4" key="1">
    <citation type="submission" date="2016-10" db="EMBL/GenBank/DDBJ databases">
        <authorList>
            <person name="de Groot N.N."/>
        </authorList>
    </citation>
    <scope>NUCLEOTIDE SEQUENCE [LARGE SCALE GENOMIC DNA]</scope>
    <source>
        <strain evidence="3 4">PYCC 4715</strain>
    </source>
</reference>